<sequence length="43" mass="4827">MFFEGLAGRRTTRWLTQDKHGCGKFTAAFEIKLLPILFIIGAA</sequence>
<dbReference type="HOGENOM" id="CLU_3237003_0_0_9"/>
<proteinExistence type="predicted"/>
<dbReference type="KEGG" id="pms:KNP414_05777"/>
<protein>
    <submittedName>
        <fullName evidence="1">Uncharacterized protein</fullName>
    </submittedName>
</protein>
<dbReference type="AlphaFoldDB" id="F8F6Z5"/>
<dbReference type="EMBL" id="CP002869">
    <property type="protein sequence ID" value="AEI44301.1"/>
    <property type="molecule type" value="Genomic_DNA"/>
</dbReference>
<gene>
    <name evidence="1" type="ordered locus">KNP414_05777</name>
</gene>
<accession>F8F6Z5</accession>
<evidence type="ECO:0000313" key="1">
    <source>
        <dbReference type="EMBL" id="AEI44301.1"/>
    </source>
</evidence>
<organism evidence="1 2">
    <name type="scientific">Paenibacillus mucilaginosus (strain KNP414)</name>
    <dbReference type="NCBI Taxonomy" id="1036673"/>
    <lineage>
        <taxon>Bacteria</taxon>
        <taxon>Bacillati</taxon>
        <taxon>Bacillota</taxon>
        <taxon>Bacilli</taxon>
        <taxon>Bacillales</taxon>
        <taxon>Paenibacillaceae</taxon>
        <taxon>Paenibacillus</taxon>
    </lineage>
</organism>
<reference evidence="1 2" key="2">
    <citation type="journal article" date="2013" name="Genome Announc.">
        <title>Genome Sequence of Growth-Improving Paenibacillus mucilaginosus Strain KNP414.</title>
        <authorList>
            <person name="Lu J.J."/>
            <person name="Wang J.F."/>
            <person name="Hu X.F."/>
        </authorList>
    </citation>
    <scope>NUCLEOTIDE SEQUENCE [LARGE SCALE GENOMIC DNA]</scope>
    <source>
        <strain evidence="1 2">KNP414</strain>
    </source>
</reference>
<reference evidence="2" key="1">
    <citation type="submission" date="2011-06" db="EMBL/GenBank/DDBJ databases">
        <title>Complete genome sequence of Paenibacillus mucilaginosus KNP414.</title>
        <authorList>
            <person name="Wang J."/>
            <person name="Hu S."/>
            <person name="Hu X."/>
            <person name="Zhang B."/>
            <person name="Dong D."/>
            <person name="Zhang S."/>
            <person name="Zhao K."/>
            <person name="Wu D."/>
        </authorList>
    </citation>
    <scope>NUCLEOTIDE SEQUENCE [LARGE SCALE GENOMIC DNA]</scope>
    <source>
        <strain evidence="2">KNP414</strain>
    </source>
</reference>
<evidence type="ECO:0000313" key="2">
    <source>
        <dbReference type="Proteomes" id="UP000006620"/>
    </source>
</evidence>
<name>F8F6Z5_PAEMK</name>
<dbReference type="Proteomes" id="UP000006620">
    <property type="component" value="Chromosome"/>
</dbReference>